<proteinExistence type="inferred from homology"/>
<dbReference type="Pfam" id="PF19193">
    <property type="entry name" value="Tectonin"/>
    <property type="match status" value="1"/>
</dbReference>
<accession>A0A3P8WJZ6</accession>
<evidence type="ECO:0000313" key="3">
    <source>
        <dbReference type="Ensembl" id="ENSCSEP00000026807.1"/>
    </source>
</evidence>
<evidence type="ECO:0000313" key="4">
    <source>
        <dbReference type="Proteomes" id="UP000265120"/>
    </source>
</evidence>
<dbReference type="PANTHER" id="PTHR23250">
    <property type="entry name" value="DYSFERLIN-RELATED"/>
    <property type="match status" value="1"/>
</dbReference>
<organism evidence="3 4">
    <name type="scientific">Cynoglossus semilaevis</name>
    <name type="common">Tongue sole</name>
    <dbReference type="NCBI Taxonomy" id="244447"/>
    <lineage>
        <taxon>Eukaryota</taxon>
        <taxon>Metazoa</taxon>
        <taxon>Chordata</taxon>
        <taxon>Craniata</taxon>
        <taxon>Vertebrata</taxon>
        <taxon>Euteleostomi</taxon>
        <taxon>Actinopterygii</taxon>
        <taxon>Neopterygii</taxon>
        <taxon>Teleostei</taxon>
        <taxon>Neoteleostei</taxon>
        <taxon>Acanthomorphata</taxon>
        <taxon>Carangaria</taxon>
        <taxon>Pleuronectiformes</taxon>
        <taxon>Pleuronectoidei</taxon>
        <taxon>Cynoglossidae</taxon>
        <taxon>Cynoglossinae</taxon>
        <taxon>Cynoglossus</taxon>
    </lineage>
</organism>
<reference evidence="3" key="3">
    <citation type="submission" date="2025-09" db="UniProtKB">
        <authorList>
            <consortium name="Ensembl"/>
        </authorList>
    </citation>
    <scope>IDENTIFICATION</scope>
</reference>
<dbReference type="PANTHER" id="PTHR23250:SF3">
    <property type="entry name" value="FISH-EGG LECTIN-LIKE ISOFORM X1-RELATED"/>
    <property type="match status" value="1"/>
</dbReference>
<keyword evidence="4" id="KW-1185">Reference proteome</keyword>
<dbReference type="Ensembl" id="ENSCSET00000027165.1">
    <property type="protein sequence ID" value="ENSCSEP00000026807.1"/>
    <property type="gene ID" value="ENSCSEG00000017085.1"/>
</dbReference>
<dbReference type="InterPro" id="IPR051513">
    <property type="entry name" value="Tectonin_beta-prop"/>
</dbReference>
<dbReference type="InterPro" id="IPR006624">
    <property type="entry name" value="Beta-propeller_rpt_TECPR"/>
</dbReference>
<evidence type="ECO:0008006" key="5">
    <source>
        <dbReference type="Google" id="ProtNLM"/>
    </source>
</evidence>
<sequence>VCVCQLTTGPSEESSPTLTLTFFFTASGGRWNCTESLLSGVQWVDAGDGHVVAIGQNQQAFRLTGSGWSNLGSRRLEHVTVGAAGVWGTDESKRVYKYISDDFEHVPGMILSQVDAGGDGAVVGIRLGFFGFNSIACLKKSFSTSVVGDGQLQWKTDSMLMKYISCGPQLGCWGVNMNRIYFTEVRSFSPTTCESQGWRHVPGPNMNMIKVGRDGEVFGLSEGSVFRRTGITFYNREGSGWERVHLSSGQDVKHLTYDQDQLWVVTTDSLLLKCSGARSSSVLMMIVGSLIVSLLFH</sequence>
<dbReference type="InParanoid" id="A0A3P8WJZ6"/>
<evidence type="ECO:0000256" key="2">
    <source>
        <dbReference type="ARBA" id="ARBA00038331"/>
    </source>
</evidence>
<evidence type="ECO:0000256" key="1">
    <source>
        <dbReference type="ARBA" id="ARBA00022734"/>
    </source>
</evidence>
<dbReference type="SMART" id="SM00706">
    <property type="entry name" value="TECPR"/>
    <property type="match status" value="4"/>
</dbReference>
<protein>
    <recommendedName>
        <fullName evidence="5">Fish-egg lectin-like</fullName>
    </recommendedName>
</protein>
<dbReference type="GO" id="GO:0030246">
    <property type="term" value="F:carbohydrate binding"/>
    <property type="evidence" value="ECO:0007669"/>
    <property type="project" value="UniProtKB-KW"/>
</dbReference>
<name>A0A3P8WJZ6_CYNSE</name>
<reference evidence="3" key="2">
    <citation type="submission" date="2025-08" db="UniProtKB">
        <authorList>
            <consortium name="Ensembl"/>
        </authorList>
    </citation>
    <scope>IDENTIFICATION</scope>
</reference>
<dbReference type="Proteomes" id="UP000265120">
    <property type="component" value="Chromosome 8"/>
</dbReference>
<dbReference type="AlphaFoldDB" id="A0A3P8WJZ6"/>
<keyword evidence="1" id="KW-0430">Lectin</keyword>
<reference evidence="3 4" key="1">
    <citation type="journal article" date="2014" name="Nat. Genet.">
        <title>Whole-genome sequence of a flatfish provides insights into ZW sex chromosome evolution and adaptation to a benthic lifestyle.</title>
        <authorList>
            <person name="Chen S."/>
            <person name="Zhang G."/>
            <person name="Shao C."/>
            <person name="Huang Q."/>
            <person name="Liu G."/>
            <person name="Zhang P."/>
            <person name="Song W."/>
            <person name="An N."/>
            <person name="Chalopin D."/>
            <person name="Volff J.N."/>
            <person name="Hong Y."/>
            <person name="Li Q."/>
            <person name="Sha Z."/>
            <person name="Zhou H."/>
            <person name="Xie M."/>
            <person name="Yu Q."/>
            <person name="Liu Y."/>
            <person name="Xiang H."/>
            <person name="Wang N."/>
            <person name="Wu K."/>
            <person name="Yang C."/>
            <person name="Zhou Q."/>
            <person name="Liao X."/>
            <person name="Yang L."/>
            <person name="Hu Q."/>
            <person name="Zhang J."/>
            <person name="Meng L."/>
            <person name="Jin L."/>
            <person name="Tian Y."/>
            <person name="Lian J."/>
            <person name="Yang J."/>
            <person name="Miao G."/>
            <person name="Liu S."/>
            <person name="Liang Z."/>
            <person name="Yan F."/>
            <person name="Li Y."/>
            <person name="Sun B."/>
            <person name="Zhang H."/>
            <person name="Zhang J."/>
            <person name="Zhu Y."/>
            <person name="Du M."/>
            <person name="Zhao Y."/>
            <person name="Schartl M."/>
            <person name="Tang Q."/>
            <person name="Wang J."/>
        </authorList>
    </citation>
    <scope>NUCLEOTIDE SEQUENCE</scope>
</reference>
<dbReference type="OMA" id="CTEIPNP"/>
<dbReference type="FunCoup" id="A0A3P8WJZ6">
    <property type="interactions" value="11"/>
</dbReference>
<comment type="similarity">
    <text evidence="2">Belongs to the tectonin family.</text>
</comment>
<dbReference type="GeneTree" id="ENSGT00940000171263"/>